<organism evidence="1">
    <name type="scientific">Podoviridae sp. ctJDl18</name>
    <dbReference type="NCBI Taxonomy" id="2825242"/>
    <lineage>
        <taxon>Viruses</taxon>
        <taxon>Duplodnaviria</taxon>
        <taxon>Heunggongvirae</taxon>
        <taxon>Uroviricota</taxon>
        <taxon>Caudoviricetes</taxon>
    </lineage>
</organism>
<protein>
    <submittedName>
        <fullName evidence="1">Uncharacterized protein</fullName>
    </submittedName>
</protein>
<sequence>MSAIRSKSTYAARKCLLCPDGRNCINGKFCLKHKRYVQHQEKLPCE</sequence>
<dbReference type="EMBL" id="BK016178">
    <property type="protein sequence ID" value="DAG00235.1"/>
    <property type="molecule type" value="Genomic_DNA"/>
</dbReference>
<accession>A0A8S5V0U4</accession>
<proteinExistence type="predicted"/>
<evidence type="ECO:0000313" key="1">
    <source>
        <dbReference type="EMBL" id="DAG00235.1"/>
    </source>
</evidence>
<reference evidence="1" key="1">
    <citation type="journal article" date="2021" name="Proc. Natl. Acad. Sci. U.S.A.">
        <title>A Catalog of Tens of Thousands of Viruses from Human Metagenomes Reveals Hidden Associations with Chronic Diseases.</title>
        <authorList>
            <person name="Tisza M.J."/>
            <person name="Buck C.B."/>
        </authorList>
    </citation>
    <scope>NUCLEOTIDE SEQUENCE</scope>
    <source>
        <strain evidence="1">CtJDl18</strain>
    </source>
</reference>
<name>A0A8S5V0U4_9CAUD</name>